<dbReference type="PANTHER" id="PTHR43190">
    <property type="entry name" value="N-ACETYL-D-GLUCOSAMINE KINASE"/>
    <property type="match status" value="1"/>
</dbReference>
<keyword evidence="2" id="KW-0418">Kinase</keyword>
<organism evidence="2 3">
    <name type="scientific">Bauldia litoralis</name>
    <dbReference type="NCBI Taxonomy" id="665467"/>
    <lineage>
        <taxon>Bacteria</taxon>
        <taxon>Pseudomonadati</taxon>
        <taxon>Pseudomonadota</taxon>
        <taxon>Alphaproteobacteria</taxon>
        <taxon>Hyphomicrobiales</taxon>
        <taxon>Kaistiaceae</taxon>
        <taxon>Bauldia</taxon>
    </lineage>
</organism>
<dbReference type="STRING" id="665467.SAMN02982931_03624"/>
<dbReference type="InterPro" id="IPR002731">
    <property type="entry name" value="ATPase_BadF"/>
</dbReference>
<dbReference type="Gene3D" id="3.30.420.40">
    <property type="match status" value="2"/>
</dbReference>
<dbReference type="EMBL" id="FMXQ01000008">
    <property type="protein sequence ID" value="SDB47308.1"/>
    <property type="molecule type" value="Genomic_DNA"/>
</dbReference>
<dbReference type="RefSeq" id="WP_090878537.1">
    <property type="nucleotide sequence ID" value="NZ_FMXQ01000008.1"/>
</dbReference>
<evidence type="ECO:0000313" key="2">
    <source>
        <dbReference type="EMBL" id="SDB47308.1"/>
    </source>
</evidence>
<evidence type="ECO:0000259" key="1">
    <source>
        <dbReference type="Pfam" id="PF01869"/>
    </source>
</evidence>
<dbReference type="Pfam" id="PF01869">
    <property type="entry name" value="BcrAD_BadFG"/>
    <property type="match status" value="1"/>
</dbReference>
<dbReference type="PANTHER" id="PTHR43190:SF3">
    <property type="entry name" value="N-ACETYL-D-GLUCOSAMINE KINASE"/>
    <property type="match status" value="1"/>
</dbReference>
<dbReference type="CDD" id="cd24082">
    <property type="entry name" value="ASKHA_NBD_GspK-like"/>
    <property type="match status" value="1"/>
</dbReference>
<reference evidence="2 3" key="1">
    <citation type="submission" date="2016-10" db="EMBL/GenBank/DDBJ databases">
        <authorList>
            <person name="de Groot N.N."/>
        </authorList>
    </citation>
    <scope>NUCLEOTIDE SEQUENCE [LARGE SCALE GENOMIC DNA]</scope>
    <source>
        <strain evidence="2 3">ATCC 35022</strain>
    </source>
</reference>
<name>A0A1G6DQ93_9HYPH</name>
<sequence length="293" mass="30799">MRQPLFMGVDGGATRTRARLRDAQGRQLGEGAAGASNARFKDSAFAEVLKACRAAADEAGLDEGDLSRVHAGFGLAGTQQAWDRDFILAQPHPFASVVVDTDAYAAYLGACGDRDGAILIVGTGFAGLAVINGERITVGGWGDDIADEGSGMMIGRNAIRRSIWAMEGMAPLTPLAEAVLARFDNDAAKAVEWAERATPGDYGSFAPAVFEHAARRDALAMPILEEAARDVTRAIARLLELGAPTVAMIGGVFPEILPWLAPPYRDVCVAPESDAADGAILMAKNAFAERKLA</sequence>
<evidence type="ECO:0000313" key="3">
    <source>
        <dbReference type="Proteomes" id="UP000199071"/>
    </source>
</evidence>
<dbReference type="SUPFAM" id="SSF53067">
    <property type="entry name" value="Actin-like ATPase domain"/>
    <property type="match status" value="2"/>
</dbReference>
<dbReference type="InterPro" id="IPR043129">
    <property type="entry name" value="ATPase_NBD"/>
</dbReference>
<dbReference type="InterPro" id="IPR052519">
    <property type="entry name" value="Euk-type_GlcNAc_Kinase"/>
</dbReference>
<accession>A0A1G6DQ93</accession>
<dbReference type="GO" id="GO:0016301">
    <property type="term" value="F:kinase activity"/>
    <property type="evidence" value="ECO:0007669"/>
    <property type="project" value="UniProtKB-KW"/>
</dbReference>
<dbReference type="Proteomes" id="UP000199071">
    <property type="component" value="Unassembled WGS sequence"/>
</dbReference>
<protein>
    <submittedName>
        <fullName evidence="2">Glucosamine kinase</fullName>
    </submittedName>
</protein>
<dbReference type="AlphaFoldDB" id="A0A1G6DQ93"/>
<dbReference type="OrthoDB" id="63487at2"/>
<gene>
    <name evidence="2" type="ORF">SAMN02982931_03624</name>
</gene>
<keyword evidence="3" id="KW-1185">Reference proteome</keyword>
<keyword evidence="2" id="KW-0808">Transferase</keyword>
<proteinExistence type="predicted"/>
<feature type="domain" description="ATPase BadF/BadG/BcrA/BcrD type" evidence="1">
    <location>
        <begin position="8"/>
        <end position="283"/>
    </location>
</feature>